<keyword evidence="2" id="KW-1185">Reference proteome</keyword>
<reference evidence="1 2" key="1">
    <citation type="submission" date="2017-04" db="EMBL/GenBank/DDBJ databases">
        <title>Comparative genome analysis of Subtercola boreus.</title>
        <authorList>
            <person name="Cho Y.-J."/>
            <person name="Cho A."/>
            <person name="Kim O.-S."/>
            <person name="Lee J.-I."/>
        </authorList>
    </citation>
    <scope>NUCLEOTIDE SEQUENCE [LARGE SCALE GENOMIC DNA]</scope>
    <source>
        <strain evidence="1 2">K300</strain>
    </source>
</reference>
<evidence type="ECO:0000313" key="2">
    <source>
        <dbReference type="Proteomes" id="UP000256486"/>
    </source>
</evidence>
<dbReference type="EMBL" id="NBWZ01000001">
    <property type="protein sequence ID" value="RFA10927.1"/>
    <property type="molecule type" value="Genomic_DNA"/>
</dbReference>
<sequence>MAVETRHLSIGIQRPAGEVYAFVREPSNLPQWASGLSAGIRQVDGRWVADSPMGEVEVRFAPPNDFGVVDHLVTLPGGETFDNPMRVLAVGSAAEVVFTLLRMPGVTDADFERDAATILSDLAVLKRVLEG</sequence>
<accession>A0A3E0VPZ1</accession>
<evidence type="ECO:0000313" key="1">
    <source>
        <dbReference type="EMBL" id="RFA10927.1"/>
    </source>
</evidence>
<dbReference type="SUPFAM" id="SSF55961">
    <property type="entry name" value="Bet v1-like"/>
    <property type="match status" value="1"/>
</dbReference>
<proteinExistence type="predicted"/>
<organism evidence="1 2">
    <name type="scientific">Subtercola boreus</name>
    <dbReference type="NCBI Taxonomy" id="120213"/>
    <lineage>
        <taxon>Bacteria</taxon>
        <taxon>Bacillati</taxon>
        <taxon>Actinomycetota</taxon>
        <taxon>Actinomycetes</taxon>
        <taxon>Micrococcales</taxon>
        <taxon>Microbacteriaceae</taxon>
        <taxon>Subtercola</taxon>
    </lineage>
</organism>
<gene>
    <name evidence="1" type="ORF">B7R54_18220</name>
</gene>
<dbReference type="InterPro" id="IPR023393">
    <property type="entry name" value="START-like_dom_sf"/>
</dbReference>
<dbReference type="OrthoDB" id="880456at2"/>
<protein>
    <submittedName>
        <fullName evidence="1">Polyketide cyclase</fullName>
    </submittedName>
</protein>
<dbReference type="Proteomes" id="UP000256486">
    <property type="component" value="Unassembled WGS sequence"/>
</dbReference>
<comment type="caution">
    <text evidence="1">The sequence shown here is derived from an EMBL/GenBank/DDBJ whole genome shotgun (WGS) entry which is preliminary data.</text>
</comment>
<dbReference type="RefSeq" id="WP_116416303.1">
    <property type="nucleotide sequence ID" value="NZ_NBWZ01000001.1"/>
</dbReference>
<name>A0A3E0VPZ1_9MICO</name>
<dbReference type="Gene3D" id="3.30.530.20">
    <property type="match status" value="1"/>
</dbReference>
<dbReference type="AlphaFoldDB" id="A0A3E0VPZ1"/>